<evidence type="ECO:0000256" key="9">
    <source>
        <dbReference type="ARBA" id="ARBA00023077"/>
    </source>
</evidence>
<keyword evidence="3 12" id="KW-1134">Transmembrane beta strand</keyword>
<evidence type="ECO:0000259" key="16">
    <source>
        <dbReference type="Pfam" id="PF07715"/>
    </source>
</evidence>
<evidence type="ECO:0000256" key="4">
    <source>
        <dbReference type="ARBA" id="ARBA00022496"/>
    </source>
</evidence>
<dbReference type="Proteomes" id="UP000263098">
    <property type="component" value="Unassembled WGS sequence"/>
</dbReference>
<dbReference type="InterPro" id="IPR039426">
    <property type="entry name" value="TonB-dep_rcpt-like"/>
</dbReference>
<accession>A0A3D2SEY2</accession>
<reference evidence="17 18" key="1">
    <citation type="journal article" date="2018" name="Nat. Biotechnol.">
        <title>A standardized bacterial taxonomy based on genome phylogeny substantially revises the tree of life.</title>
        <authorList>
            <person name="Parks D.H."/>
            <person name="Chuvochina M."/>
            <person name="Waite D.W."/>
            <person name="Rinke C."/>
            <person name="Skarshewski A."/>
            <person name="Chaumeil P.A."/>
            <person name="Hugenholtz P."/>
        </authorList>
    </citation>
    <scope>NUCLEOTIDE SEQUENCE [LARGE SCALE GENOMIC DNA]</scope>
    <source>
        <strain evidence="17">UBA9667</strain>
    </source>
</reference>
<comment type="caution">
    <text evidence="17">The sequence shown here is derived from an EMBL/GenBank/DDBJ whole genome shotgun (WGS) entry which is preliminary data.</text>
</comment>
<evidence type="ECO:0000256" key="6">
    <source>
        <dbReference type="ARBA" id="ARBA00022729"/>
    </source>
</evidence>
<dbReference type="Pfam" id="PF07715">
    <property type="entry name" value="Plug"/>
    <property type="match status" value="1"/>
</dbReference>
<evidence type="ECO:0000256" key="1">
    <source>
        <dbReference type="ARBA" id="ARBA00004571"/>
    </source>
</evidence>
<dbReference type="InterPro" id="IPR000531">
    <property type="entry name" value="Beta-barrel_TonB"/>
</dbReference>
<keyword evidence="17" id="KW-0675">Receptor</keyword>
<dbReference type="InterPro" id="IPR037066">
    <property type="entry name" value="Plug_dom_sf"/>
</dbReference>
<keyword evidence="8" id="KW-0406">Ion transport</keyword>
<dbReference type="PANTHER" id="PTHR32552">
    <property type="entry name" value="FERRICHROME IRON RECEPTOR-RELATED"/>
    <property type="match status" value="1"/>
</dbReference>
<dbReference type="GO" id="GO:0009279">
    <property type="term" value="C:cell outer membrane"/>
    <property type="evidence" value="ECO:0007669"/>
    <property type="project" value="UniProtKB-SubCell"/>
</dbReference>
<keyword evidence="10 12" id="KW-0472">Membrane</keyword>
<keyword evidence="5 12" id="KW-0812">Transmembrane</keyword>
<evidence type="ECO:0000256" key="12">
    <source>
        <dbReference type="PROSITE-ProRule" id="PRU01360"/>
    </source>
</evidence>
<gene>
    <name evidence="17" type="ORF">DHW31_05060</name>
</gene>
<dbReference type="Gene3D" id="2.40.170.20">
    <property type="entry name" value="TonB-dependent receptor, beta-barrel domain"/>
    <property type="match status" value="1"/>
</dbReference>
<dbReference type="AlphaFoldDB" id="A0A3D2SEY2"/>
<evidence type="ECO:0000256" key="13">
    <source>
        <dbReference type="RuleBase" id="RU003357"/>
    </source>
</evidence>
<evidence type="ECO:0000256" key="8">
    <source>
        <dbReference type="ARBA" id="ARBA00023065"/>
    </source>
</evidence>
<protein>
    <submittedName>
        <fullName evidence="17">TonB-dependent receptor</fullName>
    </submittedName>
</protein>
<feature type="signal peptide" evidence="14">
    <location>
        <begin position="1"/>
        <end position="20"/>
    </location>
</feature>
<dbReference type="InterPro" id="IPR012910">
    <property type="entry name" value="Plug_dom"/>
</dbReference>
<evidence type="ECO:0000256" key="7">
    <source>
        <dbReference type="ARBA" id="ARBA00023004"/>
    </source>
</evidence>
<comment type="similarity">
    <text evidence="12 13">Belongs to the TonB-dependent receptor family.</text>
</comment>
<keyword evidence="4" id="KW-0410">Iron transport</keyword>
<keyword evidence="9 13" id="KW-0798">TonB box</keyword>
<evidence type="ECO:0000256" key="10">
    <source>
        <dbReference type="ARBA" id="ARBA00023136"/>
    </source>
</evidence>
<name>A0A3D2SEY2_9BACE</name>
<dbReference type="PROSITE" id="PS52016">
    <property type="entry name" value="TONB_DEPENDENT_REC_3"/>
    <property type="match status" value="1"/>
</dbReference>
<evidence type="ECO:0000256" key="11">
    <source>
        <dbReference type="ARBA" id="ARBA00023237"/>
    </source>
</evidence>
<dbReference type="EMBL" id="DPVG01000188">
    <property type="protein sequence ID" value="HCK24148.1"/>
    <property type="molecule type" value="Genomic_DNA"/>
</dbReference>
<dbReference type="Pfam" id="PF00593">
    <property type="entry name" value="TonB_dep_Rec_b-barrel"/>
    <property type="match status" value="1"/>
</dbReference>
<dbReference type="SUPFAM" id="SSF56935">
    <property type="entry name" value="Porins"/>
    <property type="match status" value="1"/>
</dbReference>
<dbReference type="GO" id="GO:0015344">
    <property type="term" value="F:siderophore uptake transmembrane transporter activity"/>
    <property type="evidence" value="ECO:0007669"/>
    <property type="project" value="TreeGrafter"/>
</dbReference>
<dbReference type="InterPro" id="IPR036942">
    <property type="entry name" value="Beta-barrel_TonB_sf"/>
</dbReference>
<dbReference type="PANTHER" id="PTHR32552:SF68">
    <property type="entry name" value="FERRICHROME OUTER MEMBRANE TRANSPORTER_PHAGE RECEPTOR"/>
    <property type="match status" value="1"/>
</dbReference>
<comment type="subcellular location">
    <subcellularLocation>
        <location evidence="1 12">Cell outer membrane</location>
        <topology evidence="1 12">Multi-pass membrane protein</topology>
    </subcellularLocation>
</comment>
<proteinExistence type="inferred from homology"/>
<evidence type="ECO:0000256" key="5">
    <source>
        <dbReference type="ARBA" id="ARBA00022692"/>
    </source>
</evidence>
<feature type="domain" description="TonB-dependent receptor-like beta-barrel" evidence="15">
    <location>
        <begin position="255"/>
        <end position="695"/>
    </location>
</feature>
<keyword evidence="7" id="KW-0408">Iron</keyword>
<evidence type="ECO:0000256" key="3">
    <source>
        <dbReference type="ARBA" id="ARBA00022452"/>
    </source>
</evidence>
<keyword evidence="2 12" id="KW-0813">Transport</keyword>
<dbReference type="Gene3D" id="2.170.130.10">
    <property type="entry name" value="TonB-dependent receptor, plug domain"/>
    <property type="match status" value="1"/>
</dbReference>
<sequence>MKKRALMLVGIAISGSMSFAQKVQNDSLKQVNLQEVEIVSTRATAKTPMAFTNISKDQISKQNSGVDIPYLLSQTPSVLTTSDAGAGIGYTSLRIRGTDGTRINVTANGIPMNDAESHTVFWVNMPDFASSLKDIQVQRGAGSSTNGAGAFGGSVSMQTEGVSMQPYAEFNGAYGSFNTHKETVKVGTGLINKHFAFDARLSNIGTDGYIDRASVDLYSYFLQGAYFTDNTLIKLITFSGLEKTYHAWYYASKEDMKKYGRRYNPAGAYTDANGKAAYYDDQTDNYHQTHYQLLVNHTISPSWSLNGGLHYTPGNGYYQEYKTGRKLVEYGLKPYIVDGLTIEKSDLIRQKKMDNDFYGAIFSLSYKTDQLNAVLGGGWNKYDGDHFGKVIWVRNYVGALNPEQEYYRNNGKKTDGNLYLKADYSLNKHLSLYGDVQYRHINYQIKGANDNWDWNTAAMQKLNVDETFDFLNPKAGINWQINKNNRAYASFSVAQKEPTRNNYTDGKAAEHPQAERLLDYELGYTFANSWLTAGANLYYMDYKDQLVLTGEQNEIGEPMAANVPNSYRMGVELMLGVKLGKYLRWDINGTLSKNRVQNFTELLYENEEKNPIEIKHGDTPIAFSPDLILNNLFSFNYKNLEAGLQSQYVSKQYMSNAKQDEHILDAYFVSNLNVAYRFKLAHTKSASVGFTIYNLFNEEYENNGYAGSGYYMDNNQAIRYNYAGYAAQAGTNVMANLTLRF</sequence>
<evidence type="ECO:0000259" key="15">
    <source>
        <dbReference type="Pfam" id="PF00593"/>
    </source>
</evidence>
<feature type="domain" description="TonB-dependent receptor plug" evidence="16">
    <location>
        <begin position="45"/>
        <end position="153"/>
    </location>
</feature>
<evidence type="ECO:0000256" key="14">
    <source>
        <dbReference type="SAM" id="SignalP"/>
    </source>
</evidence>
<keyword evidence="6 14" id="KW-0732">Signal</keyword>
<keyword evidence="11 12" id="KW-0998">Cell outer membrane</keyword>
<feature type="chain" id="PRO_5017648693" evidence="14">
    <location>
        <begin position="21"/>
        <end position="741"/>
    </location>
</feature>
<evidence type="ECO:0000313" key="17">
    <source>
        <dbReference type="EMBL" id="HCK24148.1"/>
    </source>
</evidence>
<evidence type="ECO:0000313" key="18">
    <source>
        <dbReference type="Proteomes" id="UP000263098"/>
    </source>
</evidence>
<organism evidence="17 18">
    <name type="scientific">Bacteroides graminisolvens</name>
    <dbReference type="NCBI Taxonomy" id="477666"/>
    <lineage>
        <taxon>Bacteria</taxon>
        <taxon>Pseudomonadati</taxon>
        <taxon>Bacteroidota</taxon>
        <taxon>Bacteroidia</taxon>
        <taxon>Bacteroidales</taxon>
        <taxon>Bacteroidaceae</taxon>
        <taxon>Bacteroides</taxon>
    </lineage>
</organism>
<evidence type="ECO:0000256" key="2">
    <source>
        <dbReference type="ARBA" id="ARBA00022448"/>
    </source>
</evidence>